<organism evidence="2 3">
    <name type="scientific">Mycena rosella</name>
    <name type="common">Pink bonnet</name>
    <name type="synonym">Agaricus rosellus</name>
    <dbReference type="NCBI Taxonomy" id="1033263"/>
    <lineage>
        <taxon>Eukaryota</taxon>
        <taxon>Fungi</taxon>
        <taxon>Dikarya</taxon>
        <taxon>Basidiomycota</taxon>
        <taxon>Agaricomycotina</taxon>
        <taxon>Agaricomycetes</taxon>
        <taxon>Agaricomycetidae</taxon>
        <taxon>Agaricales</taxon>
        <taxon>Marasmiineae</taxon>
        <taxon>Mycenaceae</taxon>
        <taxon>Mycena</taxon>
    </lineage>
</organism>
<dbReference type="Gene3D" id="3.40.50.300">
    <property type="entry name" value="P-loop containing nucleotide triphosphate hydrolases"/>
    <property type="match status" value="1"/>
</dbReference>
<dbReference type="AlphaFoldDB" id="A0AAD7G5Y7"/>
<dbReference type="Gene3D" id="1.20.930.20">
    <property type="entry name" value="Adaptor protein Cbl, N-terminal domain"/>
    <property type="match status" value="1"/>
</dbReference>
<dbReference type="InterPro" id="IPR036537">
    <property type="entry name" value="Adaptor_Cbl_N_dom_sf"/>
</dbReference>
<dbReference type="PANTHER" id="PTHR47691:SF3">
    <property type="entry name" value="HTH-TYPE TRANSCRIPTIONAL REGULATOR RV0890C-RELATED"/>
    <property type="match status" value="1"/>
</dbReference>
<dbReference type="Proteomes" id="UP001221757">
    <property type="component" value="Unassembled WGS sequence"/>
</dbReference>
<dbReference type="InterPro" id="IPR011990">
    <property type="entry name" value="TPR-like_helical_dom_sf"/>
</dbReference>
<evidence type="ECO:0000259" key="1">
    <source>
        <dbReference type="Pfam" id="PF20703"/>
    </source>
</evidence>
<evidence type="ECO:0000313" key="2">
    <source>
        <dbReference type="EMBL" id="KAJ7662955.1"/>
    </source>
</evidence>
<dbReference type="Pfam" id="PF20703">
    <property type="entry name" value="nSTAND1"/>
    <property type="match status" value="1"/>
</dbReference>
<dbReference type="InterPro" id="IPR059179">
    <property type="entry name" value="MLKL-like_MCAfunc"/>
</dbReference>
<gene>
    <name evidence="2" type="ORF">B0H17DRAFT_1336955</name>
</gene>
<dbReference type="PANTHER" id="PTHR47691">
    <property type="entry name" value="REGULATOR-RELATED"/>
    <property type="match status" value="1"/>
</dbReference>
<protein>
    <recommendedName>
        <fullName evidence="1">Novel STAND NTPase 1 domain-containing protein</fullName>
    </recommendedName>
</protein>
<accession>A0AAD7G5Y7</accession>
<dbReference type="Gene3D" id="1.25.40.10">
    <property type="entry name" value="Tetratricopeptide repeat domain"/>
    <property type="match status" value="2"/>
</dbReference>
<dbReference type="InterPro" id="IPR049052">
    <property type="entry name" value="nSTAND1"/>
</dbReference>
<sequence length="1142" mass="125668">MLGSSRHIPRAAVGAAAATLKQLSEISPIPYIKVVAGVSLLILDTVQSVKTNKEECTAMIVQIDQLLHIMIDLCSEPSVSLPSIVLDAIGKFAETLQKIEVFMRMQNGMGRFKRFFRHQENIAQLEDCKTGLKAAFDAFSMKGSLATAGDLAEMRLAMDHRHHELLEMISDSYSFNQGSSVSSASSRDTLSINDSFSSLSLMLPSAPQIFHGRDSELAAVVNLLLQDAPRVAILGTGGIGKTCLAKSALHHPDVVAKYPDRYFVSCESAGTVEDLAVAVAAALGLELSGKLSKVIVKHLSARSSCLVLVLDNFETPWEPLASRSKVDEFLSVLADFDLVALVVTMRGQERPLKIRWTRPFIPTLKPLSFDAAHKTFLDISDADSDEDAPHVAELLALTGNLPLAVTLMATVVSFDGCQSVLSRWKTENVSLLSDGFRKETNIETSLRISLSSPRMTSSPGALQLLSVLSLLPDGMLDVDLIKCPIPDLPRCKSTLLRTALAYIDTERLKVLAPVRELIRKLHPPPHILVRPLRWHWNRLIKLWRMYEMPSGNLVQRLAGNAGNITGILKYELDVGAPELKEVVYGIFDLNAFSSRTYSSPSLLMDDIATNIDRVDDNKLHGYYICHRFNEAKPITPAEALDLIAQGSQFFQLAGDLAEESRLQHTIVNYYIRVADINNASMHADIALSLADQADDNVRRHHALCALAMCSRIKGQFRESLELAQRAQWFAGRIGNFQRETEALEEEAAAWMGLGNFSQAVKLCGQSRQLLIAYGLEGTSYEIRALDLEADQYLCKTAYQEARRAYEHIVRNSSLEKCALFHGNSLLGIASVNVIFRAFESEAEVAAALKVPRQIFTAHGYLRGLPVCDRVLADFYLTSGRTQDAAEIYEKCARSSRGESAESLSACMLKLGDITLRNDLKSTTRWATAYLAHGKTTLSPSVMSWAFRLLGDIFRNDGDDETSGALFQVALEEFTRMGIYLGRAQCLLRLAELAENRGERTVATEHFSDARRMFLKSGMIMEAEQVPVDMRTNDEPTSKWVPDTVIGANDTCSQCAAPSGLKLFTSVNWGRFLGSPASCLKSKLKFNSSIFQALVQATAHIASLPNQSLFLGSHNAVNQAALGAWIAEIFDVRRAPGFEVADG</sequence>
<dbReference type="EMBL" id="JARKIE010000236">
    <property type="protein sequence ID" value="KAJ7662955.1"/>
    <property type="molecule type" value="Genomic_DNA"/>
</dbReference>
<dbReference type="GO" id="GO:0007166">
    <property type="term" value="P:cell surface receptor signaling pathway"/>
    <property type="evidence" value="ECO:0007669"/>
    <property type="project" value="InterPro"/>
</dbReference>
<dbReference type="PRINTS" id="PR00364">
    <property type="entry name" value="DISEASERSIST"/>
</dbReference>
<dbReference type="SUPFAM" id="SSF52540">
    <property type="entry name" value="P-loop containing nucleoside triphosphate hydrolases"/>
    <property type="match status" value="1"/>
</dbReference>
<dbReference type="SUPFAM" id="SSF48452">
    <property type="entry name" value="TPR-like"/>
    <property type="match status" value="2"/>
</dbReference>
<name>A0AAD7G5Y7_MYCRO</name>
<keyword evidence="3" id="KW-1185">Reference proteome</keyword>
<comment type="caution">
    <text evidence="2">The sequence shown here is derived from an EMBL/GenBank/DDBJ whole genome shotgun (WGS) entry which is preliminary data.</text>
</comment>
<dbReference type="InterPro" id="IPR027417">
    <property type="entry name" value="P-loop_NTPase"/>
</dbReference>
<feature type="domain" description="Novel STAND NTPase 1" evidence="1">
    <location>
        <begin position="204"/>
        <end position="346"/>
    </location>
</feature>
<dbReference type="CDD" id="cd21037">
    <property type="entry name" value="MLKL_NTD"/>
    <property type="match status" value="1"/>
</dbReference>
<evidence type="ECO:0000313" key="3">
    <source>
        <dbReference type="Proteomes" id="UP001221757"/>
    </source>
</evidence>
<proteinExistence type="predicted"/>
<reference evidence="2" key="1">
    <citation type="submission" date="2023-03" db="EMBL/GenBank/DDBJ databases">
        <title>Massive genome expansion in bonnet fungi (Mycena s.s.) driven by repeated elements and novel gene families across ecological guilds.</title>
        <authorList>
            <consortium name="Lawrence Berkeley National Laboratory"/>
            <person name="Harder C.B."/>
            <person name="Miyauchi S."/>
            <person name="Viragh M."/>
            <person name="Kuo A."/>
            <person name="Thoen E."/>
            <person name="Andreopoulos B."/>
            <person name="Lu D."/>
            <person name="Skrede I."/>
            <person name="Drula E."/>
            <person name="Henrissat B."/>
            <person name="Morin E."/>
            <person name="Kohler A."/>
            <person name="Barry K."/>
            <person name="LaButti K."/>
            <person name="Morin E."/>
            <person name="Salamov A."/>
            <person name="Lipzen A."/>
            <person name="Mereny Z."/>
            <person name="Hegedus B."/>
            <person name="Baldrian P."/>
            <person name="Stursova M."/>
            <person name="Weitz H."/>
            <person name="Taylor A."/>
            <person name="Grigoriev I.V."/>
            <person name="Nagy L.G."/>
            <person name="Martin F."/>
            <person name="Kauserud H."/>
        </authorList>
    </citation>
    <scope>NUCLEOTIDE SEQUENCE</scope>
    <source>
        <strain evidence="2">CBHHK067</strain>
    </source>
</reference>